<name>H9DUR1_VERDA</name>
<dbReference type="InterPro" id="IPR036908">
    <property type="entry name" value="RlpA-like_sf"/>
</dbReference>
<feature type="chain" id="PRO_5007666864" evidence="1">
    <location>
        <begin position="19"/>
        <end position="134"/>
    </location>
</feature>
<dbReference type="EMBL" id="JQ625338">
    <property type="protein sequence ID" value="AFB18185.1"/>
    <property type="molecule type" value="Genomic_DNA"/>
</dbReference>
<proteinExistence type="evidence at transcript level"/>
<evidence type="ECO:0000313" key="4">
    <source>
        <dbReference type="EMBL" id="AFB18185.1"/>
    </source>
</evidence>
<dbReference type="PHI-base" id="PHI:7988"/>
<dbReference type="SMR" id="H9DUR1"/>
<dbReference type="InterPro" id="IPR007112">
    <property type="entry name" value="Expansin/allergen_DPBB_dom"/>
</dbReference>
<organism evidence="6">
    <name type="scientific">Verticillium dahliae</name>
    <name type="common">Verticillium wilt</name>
    <dbReference type="NCBI Taxonomy" id="27337"/>
    <lineage>
        <taxon>Eukaryota</taxon>
        <taxon>Fungi</taxon>
        <taxon>Dikarya</taxon>
        <taxon>Ascomycota</taxon>
        <taxon>Pezizomycotina</taxon>
        <taxon>Sordariomycetes</taxon>
        <taxon>Hypocreomycetidae</taxon>
        <taxon>Glomerellales</taxon>
        <taxon>Plectosphaerellaceae</taxon>
        <taxon>Verticillium</taxon>
    </lineage>
</organism>
<dbReference type="CDD" id="cd22269">
    <property type="entry name" value="DPBB_EG45-like"/>
    <property type="match status" value="1"/>
</dbReference>
<dbReference type="EMBL" id="JN616379">
    <property type="protein sequence ID" value="AEZ51498.1"/>
    <property type="molecule type" value="mRNA"/>
</dbReference>
<evidence type="ECO:0000259" key="2">
    <source>
        <dbReference type="PROSITE" id="PS50842"/>
    </source>
</evidence>
<dbReference type="PHI-base" id="PHI:2331"/>
<feature type="signal peptide" evidence="1">
    <location>
        <begin position="1"/>
        <end position="18"/>
    </location>
</feature>
<dbReference type="InterPro" id="IPR009009">
    <property type="entry name" value="RlpA-like_DPBB"/>
</dbReference>
<dbReference type="EMBL" id="JQ625340">
    <property type="protein sequence ID" value="AFB18187.1"/>
    <property type="molecule type" value="Genomic_DNA"/>
</dbReference>
<dbReference type="HOGENOM" id="CLU_112218_1_0_1"/>
<dbReference type="PROSITE" id="PS50842">
    <property type="entry name" value="EXPANSIN_EG45"/>
    <property type="match status" value="1"/>
</dbReference>
<dbReference type="EMBL" id="JQ625341">
    <property type="protein sequence ID" value="AFB18188.1"/>
    <property type="molecule type" value="Genomic_DNA"/>
</dbReference>
<dbReference type="PANTHER" id="PTHR47480">
    <property type="entry name" value="EG45-LIKE DOMAIN CONTAINING PROTEIN"/>
    <property type="match status" value="1"/>
</dbReference>
<evidence type="ECO:0000313" key="6">
    <source>
        <dbReference type="EMBL" id="AFB18187.1"/>
    </source>
</evidence>
<accession>H9DUR1</accession>
<feature type="domain" description="Expansin-like EG45" evidence="2">
    <location>
        <begin position="32"/>
        <end position="134"/>
    </location>
</feature>
<gene>
    <name evidence="6" type="primary">Ave1</name>
</gene>
<dbReference type="PANTHER" id="PTHR47480:SF1">
    <property type="entry name" value="EG45-LIKE DOMAIN CONTAINING PROTEIN 1"/>
    <property type="match status" value="1"/>
</dbReference>
<reference evidence="6" key="1">
    <citation type="journal article" date="2012" name="Proc. Natl. Acad. Sci. U.S.A.">
        <title>Tomato immune receptor Ve1 recognizes effector of multiple fungal pathogens uncovered by genome and RNA sequencing.</title>
        <authorList>
            <person name="de Jonge R."/>
            <person name="Peter van Esse H."/>
            <person name="Maruthachalam K."/>
            <person name="Bolton M.D."/>
            <person name="Santhanam P."/>
            <person name="Saber M.K."/>
            <person name="Zhang Z."/>
            <person name="Usami T."/>
            <person name="Lievens B."/>
            <person name="Subbarao K.V."/>
            <person name="Thomma B.P."/>
        </authorList>
    </citation>
    <scope>NUCLEOTIDE SEQUENCE</scope>
    <source>
        <strain evidence="5">CBS 381.66</strain>
        <strain evidence="6">JR2</strain>
        <strain evidence="4">Ls16</strain>
        <strain evidence="7">St14.01</strain>
    </source>
</reference>
<sequence>MKLSTLGALISLTSLVTADLGTASYYNPPYLPTACGGSNPSQFPSGNLFVAVSDGLWDNGAACGRRYRIKCLSGARGSCKDGMIDVRVVDRAKTTVTKAAHKATMILSQDSYDAIVNQWKGTRHKAVNIEFRQI</sequence>
<protein>
    <submittedName>
        <fullName evidence="6">Avirulence on Ve1</fullName>
    </submittedName>
    <submittedName>
        <fullName evidence="3">Avirulent on Ve1</fullName>
    </submittedName>
</protein>
<dbReference type="EMBL" id="JQ625339">
    <property type="protein sequence ID" value="AFB18186.1"/>
    <property type="molecule type" value="Genomic_DNA"/>
</dbReference>
<evidence type="ECO:0000313" key="3">
    <source>
        <dbReference type="EMBL" id="AEZ51498.1"/>
    </source>
</evidence>
<evidence type="ECO:0000313" key="7">
    <source>
        <dbReference type="EMBL" id="AFB18188.1"/>
    </source>
</evidence>
<evidence type="ECO:0000256" key="1">
    <source>
        <dbReference type="SAM" id="SignalP"/>
    </source>
</evidence>
<evidence type="ECO:0000313" key="5">
    <source>
        <dbReference type="EMBL" id="AFB18186.1"/>
    </source>
</evidence>
<dbReference type="SUPFAM" id="SSF50685">
    <property type="entry name" value="Barwin-like endoglucanases"/>
    <property type="match status" value="1"/>
</dbReference>
<dbReference type="Gene3D" id="2.40.40.10">
    <property type="entry name" value="RlpA-like domain"/>
    <property type="match status" value="1"/>
</dbReference>
<keyword evidence="1" id="KW-0732">Signal</keyword>
<dbReference type="Pfam" id="PF03330">
    <property type="entry name" value="DPBB_1"/>
    <property type="match status" value="1"/>
</dbReference>
<dbReference type="AlphaFoldDB" id="H9DUR1"/>